<evidence type="ECO:0000313" key="2">
    <source>
        <dbReference type="Proteomes" id="UP000199634"/>
    </source>
</evidence>
<accession>A0A1H6MMU5</accession>
<dbReference type="Proteomes" id="UP000199634">
    <property type="component" value="Unassembled WGS sequence"/>
</dbReference>
<protein>
    <recommendedName>
        <fullName evidence="3">Lipoprotein</fullName>
    </recommendedName>
</protein>
<keyword evidence="2" id="KW-1185">Reference proteome</keyword>
<proteinExistence type="predicted"/>
<dbReference type="AlphaFoldDB" id="A0A1H6MMU5"/>
<dbReference type="RefSeq" id="WP_143037801.1">
    <property type="nucleotide sequence ID" value="NZ_FNXE01000050.1"/>
</dbReference>
<evidence type="ECO:0000313" key="1">
    <source>
        <dbReference type="EMBL" id="SEH99211.1"/>
    </source>
</evidence>
<evidence type="ECO:0008006" key="3">
    <source>
        <dbReference type="Google" id="ProtNLM"/>
    </source>
</evidence>
<organism evidence="1 2">
    <name type="scientific">Paenimyroides marinum</name>
    <dbReference type="NCBI Taxonomy" id="1159016"/>
    <lineage>
        <taxon>Bacteria</taxon>
        <taxon>Pseudomonadati</taxon>
        <taxon>Bacteroidota</taxon>
        <taxon>Flavobacteriia</taxon>
        <taxon>Flavobacteriales</taxon>
        <taxon>Flavobacteriaceae</taxon>
        <taxon>Paenimyroides</taxon>
    </lineage>
</organism>
<reference evidence="1 2" key="1">
    <citation type="submission" date="2016-10" db="EMBL/GenBank/DDBJ databases">
        <authorList>
            <person name="de Groot N.N."/>
        </authorList>
    </citation>
    <scope>NUCLEOTIDE SEQUENCE [LARGE SCALE GENOMIC DNA]</scope>
    <source>
        <strain evidence="1 2">CGMCC 1.10825</strain>
    </source>
</reference>
<gene>
    <name evidence="1" type="ORF">SAMN02927937_02589</name>
</gene>
<sequence length="231" mass="26218">MKKNLMLCSIAFLAACTNEPSEGVGVFNNSNEVSTNQLKSVNSDYQPTIDDSIDQLFYDYVNSNLFINTTIAQNELNAKLRFNGDYDDIDTYYKLTTWVASNLDSTEFSDYDEAILEINTVLNLVGQKYEEFPEVFSYIEDAPISQVKVRVEKWLFPENTTTTTGPCEYTFGTCKDGVSDKYVTTLKELKDSEDGIEKYNGANNAENEYNKGMNKCKDDYKKSLLNGQSFK</sequence>
<dbReference type="OrthoDB" id="9914140at2"/>
<name>A0A1H6MMU5_9FLAO</name>
<dbReference type="EMBL" id="FNXE01000050">
    <property type="protein sequence ID" value="SEH99211.1"/>
    <property type="molecule type" value="Genomic_DNA"/>
</dbReference>
<dbReference type="PROSITE" id="PS51257">
    <property type="entry name" value="PROKAR_LIPOPROTEIN"/>
    <property type="match status" value="1"/>
</dbReference>